<dbReference type="InterPro" id="IPR029058">
    <property type="entry name" value="AB_hydrolase_fold"/>
</dbReference>
<dbReference type="Pfam" id="PF07859">
    <property type="entry name" value="Abhydrolase_3"/>
    <property type="match status" value="1"/>
</dbReference>
<protein>
    <recommendedName>
        <fullName evidence="2">Alpha/beta hydrolase fold-3 domain-containing protein</fullName>
    </recommendedName>
</protein>
<dbReference type="SUPFAM" id="SSF53474">
    <property type="entry name" value="alpha/beta-Hydrolases"/>
    <property type="match status" value="1"/>
</dbReference>
<dbReference type="AlphaFoldDB" id="A0A2T3ZRU2"/>
<dbReference type="EMBL" id="KZ679716">
    <property type="protein sequence ID" value="PTB47529.1"/>
    <property type="molecule type" value="Genomic_DNA"/>
</dbReference>
<dbReference type="GeneID" id="36619941"/>
<reference evidence="3 4" key="1">
    <citation type="submission" date="2016-07" db="EMBL/GenBank/DDBJ databases">
        <title>Multiple horizontal gene transfer events from other fungi enriched the ability of initially mycotrophic Trichoderma (Ascomycota) to feed on dead plant biomass.</title>
        <authorList>
            <consortium name="DOE Joint Genome Institute"/>
            <person name="Aerts A."/>
            <person name="Atanasova L."/>
            <person name="Chenthamara K."/>
            <person name="Zhang J."/>
            <person name="Grujic M."/>
            <person name="Henrissat B."/>
            <person name="Kuo A."/>
            <person name="Salamov A."/>
            <person name="Lipzen A."/>
            <person name="Labutti K."/>
            <person name="Barry K."/>
            <person name="Miao Y."/>
            <person name="Rahimi M.J."/>
            <person name="Shen Q."/>
            <person name="Grigoriev I.V."/>
            <person name="Kubicek C.P."/>
            <person name="Druzhinina I.S."/>
        </authorList>
    </citation>
    <scope>NUCLEOTIDE SEQUENCE [LARGE SCALE GENOMIC DNA]</scope>
    <source>
        <strain evidence="3 4">CBS 226.95</strain>
    </source>
</reference>
<dbReference type="PANTHER" id="PTHR48081">
    <property type="entry name" value="AB HYDROLASE SUPERFAMILY PROTEIN C4A8.06C"/>
    <property type="match status" value="1"/>
</dbReference>
<sequence length="354" mass="40424">MATTKSQPEIYQPLLNSIPDNLLSRYDPVFVEYYNEYNVSRPQTYYLLLKKARNNPLKYTISYGRAEGPEVFRVTEQKCAVEGGKITIRIFEPEPWKEGGAKRPVYINYHAGGWTFGGLHYDDPFCRRLTKGIGCVCFDVDYRLAPENPYPTPIEDSWMAFKWIHDEKAREFNLDVSRVAIGGVSAGGHIAAVIAHLARDAGYPLSLQVLAVPCVDLTGVFTRDGKIKADCPYESYREQFDTVGLPAERMMYLHRTFLSSPRPLEYENHWKLSPINAQNFANLAPAFIITAEMDILRDEGEAYGRKLMQAGIKVKSHRYKGMPHHFMMMDGILESAMEYNREFEEALKEAFSMA</sequence>
<dbReference type="InterPro" id="IPR050300">
    <property type="entry name" value="GDXG_lipolytic_enzyme"/>
</dbReference>
<feature type="domain" description="Alpha/beta hydrolase fold-3" evidence="2">
    <location>
        <begin position="107"/>
        <end position="327"/>
    </location>
</feature>
<evidence type="ECO:0000259" key="2">
    <source>
        <dbReference type="Pfam" id="PF07859"/>
    </source>
</evidence>
<name>A0A2T3ZRU2_TRIHA</name>
<dbReference type="RefSeq" id="XP_024767206.1">
    <property type="nucleotide sequence ID" value="XM_024911382.1"/>
</dbReference>
<accession>A0A2T3ZRU2</accession>
<evidence type="ECO:0000313" key="4">
    <source>
        <dbReference type="Proteomes" id="UP000241690"/>
    </source>
</evidence>
<keyword evidence="1" id="KW-0378">Hydrolase</keyword>
<dbReference type="InterPro" id="IPR013094">
    <property type="entry name" value="AB_hydrolase_3"/>
</dbReference>
<organism evidence="3 4">
    <name type="scientific">Trichoderma harzianum CBS 226.95</name>
    <dbReference type="NCBI Taxonomy" id="983964"/>
    <lineage>
        <taxon>Eukaryota</taxon>
        <taxon>Fungi</taxon>
        <taxon>Dikarya</taxon>
        <taxon>Ascomycota</taxon>
        <taxon>Pezizomycotina</taxon>
        <taxon>Sordariomycetes</taxon>
        <taxon>Hypocreomycetidae</taxon>
        <taxon>Hypocreales</taxon>
        <taxon>Hypocreaceae</taxon>
        <taxon>Trichoderma</taxon>
    </lineage>
</organism>
<evidence type="ECO:0000313" key="3">
    <source>
        <dbReference type="EMBL" id="PTB47529.1"/>
    </source>
</evidence>
<gene>
    <name evidence="3" type="ORF">M431DRAFT_102067</name>
</gene>
<dbReference type="Gene3D" id="3.40.50.1820">
    <property type="entry name" value="alpha/beta hydrolase"/>
    <property type="match status" value="1"/>
</dbReference>
<dbReference type="Proteomes" id="UP000241690">
    <property type="component" value="Unassembled WGS sequence"/>
</dbReference>
<evidence type="ECO:0000256" key="1">
    <source>
        <dbReference type="ARBA" id="ARBA00022801"/>
    </source>
</evidence>
<proteinExistence type="predicted"/>
<keyword evidence="4" id="KW-1185">Reference proteome</keyword>
<dbReference type="PANTHER" id="PTHR48081:SF8">
    <property type="entry name" value="ALPHA_BETA HYDROLASE FOLD-3 DOMAIN-CONTAINING PROTEIN-RELATED"/>
    <property type="match status" value="1"/>
</dbReference>
<dbReference type="GO" id="GO:0016787">
    <property type="term" value="F:hydrolase activity"/>
    <property type="evidence" value="ECO:0007669"/>
    <property type="project" value="UniProtKB-KW"/>
</dbReference>
<dbReference type="STRING" id="983964.A0A2T3ZRU2"/>